<reference evidence="3" key="1">
    <citation type="submission" date="2017-02" db="UniProtKB">
        <authorList>
            <consortium name="WormBaseParasite"/>
        </authorList>
    </citation>
    <scope>IDENTIFICATION</scope>
</reference>
<organism evidence="3">
    <name type="scientific">Brugia timori</name>
    <dbReference type="NCBI Taxonomy" id="42155"/>
    <lineage>
        <taxon>Eukaryota</taxon>
        <taxon>Metazoa</taxon>
        <taxon>Ecdysozoa</taxon>
        <taxon>Nematoda</taxon>
        <taxon>Chromadorea</taxon>
        <taxon>Rhabditida</taxon>
        <taxon>Spirurina</taxon>
        <taxon>Spiruromorpha</taxon>
        <taxon>Filarioidea</taxon>
        <taxon>Onchocercidae</taxon>
        <taxon>Brugia</taxon>
    </lineage>
</organism>
<protein>
    <submittedName>
        <fullName evidence="1 3">Uncharacterized protein</fullName>
    </submittedName>
</protein>
<keyword evidence="2" id="KW-1185">Reference proteome</keyword>
<dbReference type="Proteomes" id="UP000280834">
    <property type="component" value="Unassembled WGS sequence"/>
</dbReference>
<evidence type="ECO:0000313" key="3">
    <source>
        <dbReference type="WBParaSite" id="BTMF_0000779101-mRNA-1"/>
    </source>
</evidence>
<evidence type="ECO:0000313" key="2">
    <source>
        <dbReference type="Proteomes" id="UP000280834"/>
    </source>
</evidence>
<dbReference type="AlphaFoldDB" id="A0A0R3QJR0"/>
<dbReference type="EMBL" id="UZAG01015447">
    <property type="protein sequence ID" value="VDO20389.1"/>
    <property type="molecule type" value="Genomic_DNA"/>
</dbReference>
<name>A0A0R3QJR0_9BILA</name>
<accession>A0A0R3QJR0</accession>
<reference evidence="1 2" key="2">
    <citation type="submission" date="2018-11" db="EMBL/GenBank/DDBJ databases">
        <authorList>
            <consortium name="Pathogen Informatics"/>
        </authorList>
    </citation>
    <scope>NUCLEOTIDE SEQUENCE [LARGE SCALE GENOMIC DNA]</scope>
</reference>
<evidence type="ECO:0000313" key="1">
    <source>
        <dbReference type="EMBL" id="VDO20389.1"/>
    </source>
</evidence>
<sequence>MSGRSSDDIDVEIVNLYEILLCMVLINLNGTSRQHRFGSIYL</sequence>
<proteinExistence type="predicted"/>
<gene>
    <name evidence="1" type="ORF">BTMF_LOCUS5905</name>
</gene>
<dbReference type="WBParaSite" id="BTMF_0000779101-mRNA-1">
    <property type="protein sequence ID" value="BTMF_0000779101-mRNA-1"/>
    <property type="gene ID" value="BTMF_0000779101"/>
</dbReference>